<keyword evidence="3 5" id="KW-0238">DNA-binding</keyword>
<organism evidence="7 8">
    <name type="scientific">Heyndrickxia oleronia</name>
    <dbReference type="NCBI Taxonomy" id="38875"/>
    <lineage>
        <taxon>Bacteria</taxon>
        <taxon>Bacillati</taxon>
        <taxon>Bacillota</taxon>
        <taxon>Bacilli</taxon>
        <taxon>Bacillales</taxon>
        <taxon>Bacillaceae</taxon>
        <taxon>Heyndrickxia</taxon>
    </lineage>
</organism>
<dbReference type="PROSITE" id="PS01081">
    <property type="entry name" value="HTH_TETR_1"/>
    <property type="match status" value="1"/>
</dbReference>
<feature type="domain" description="HTH tetR-type" evidence="6">
    <location>
        <begin position="2"/>
        <end position="62"/>
    </location>
</feature>
<gene>
    <name evidence="7" type="ORF">BWZ43_10380</name>
</gene>
<dbReference type="GO" id="GO:0003677">
    <property type="term" value="F:DNA binding"/>
    <property type="evidence" value="ECO:0007669"/>
    <property type="project" value="UniProtKB-UniRule"/>
</dbReference>
<evidence type="ECO:0000256" key="2">
    <source>
        <dbReference type="ARBA" id="ARBA00023015"/>
    </source>
</evidence>
<dbReference type="PANTHER" id="PTHR43479">
    <property type="entry name" value="ACREF/ENVCD OPERON REPRESSOR-RELATED"/>
    <property type="match status" value="1"/>
</dbReference>
<dbReference type="AlphaFoldDB" id="A0A8E2LEL8"/>
<dbReference type="Proteomes" id="UP000189761">
    <property type="component" value="Unassembled WGS sequence"/>
</dbReference>
<evidence type="ECO:0000256" key="4">
    <source>
        <dbReference type="ARBA" id="ARBA00023163"/>
    </source>
</evidence>
<proteinExistence type="predicted"/>
<protein>
    <recommendedName>
        <fullName evidence="6">HTH tetR-type domain-containing protein</fullName>
    </recommendedName>
</protein>
<dbReference type="RefSeq" id="WP_078110121.1">
    <property type="nucleotide sequence ID" value="NZ_CP065424.1"/>
</dbReference>
<dbReference type="SUPFAM" id="SSF46689">
    <property type="entry name" value="Homeodomain-like"/>
    <property type="match status" value="1"/>
</dbReference>
<dbReference type="InterPro" id="IPR050624">
    <property type="entry name" value="HTH-type_Tx_Regulator"/>
</dbReference>
<sequence length="298" mass="35606">MYERKKHVIVKAHQLFIEKGFRATSIQDILDHSGISKGTFYNYFPSKSELFKAVLLNIQENYEKERNELLLGESPEDIEIFVKQLDLMMQSNRKNKLLILIEEVIFSNDEDLKKFIQEIQMMYVNWIHNRFVDLFGKEKSPYLLDCTILFFGMLHQMLRYNFMDNGPKYQGIEIIRYCMDRVQQIVKDVSKSDVQLLNPEILKEWLSQTTDHTNDFFDDLVHQSEELKKEIMLVLRKETDKIKYIQTVDFILDEIKGSKVPRLFLIESLLIFLKKCSELKKSKVFEDYQRLIEKYVLV</sequence>
<feature type="DNA-binding region" description="H-T-H motif" evidence="5">
    <location>
        <begin position="25"/>
        <end position="44"/>
    </location>
</feature>
<dbReference type="EMBL" id="MTLA01000108">
    <property type="protein sequence ID" value="OOP68453.1"/>
    <property type="molecule type" value="Genomic_DNA"/>
</dbReference>
<keyword evidence="1" id="KW-0678">Repressor</keyword>
<evidence type="ECO:0000313" key="8">
    <source>
        <dbReference type="Proteomes" id="UP000189761"/>
    </source>
</evidence>
<dbReference type="PROSITE" id="PS50977">
    <property type="entry name" value="HTH_TETR_2"/>
    <property type="match status" value="1"/>
</dbReference>
<dbReference type="InterPro" id="IPR009057">
    <property type="entry name" value="Homeodomain-like_sf"/>
</dbReference>
<name>A0A8E2LEL8_9BACI</name>
<dbReference type="PRINTS" id="PR00455">
    <property type="entry name" value="HTHTETR"/>
</dbReference>
<dbReference type="InterPro" id="IPR023772">
    <property type="entry name" value="DNA-bd_HTH_TetR-type_CS"/>
</dbReference>
<dbReference type="PANTHER" id="PTHR43479:SF22">
    <property type="entry name" value="TRANSCRIPTIONAL REGULATOR, TETR FAMILY"/>
    <property type="match status" value="1"/>
</dbReference>
<evidence type="ECO:0000259" key="6">
    <source>
        <dbReference type="PROSITE" id="PS50977"/>
    </source>
</evidence>
<accession>A0A8E2LEL8</accession>
<reference evidence="7 8" key="1">
    <citation type="submission" date="2017-01" db="EMBL/GenBank/DDBJ databases">
        <title>Draft genome sequence of Bacillus oleronius.</title>
        <authorList>
            <person name="Allam M."/>
        </authorList>
    </citation>
    <scope>NUCLEOTIDE SEQUENCE [LARGE SCALE GENOMIC DNA]</scope>
    <source>
        <strain evidence="7 8">DSM 9356</strain>
    </source>
</reference>
<dbReference type="InterPro" id="IPR001647">
    <property type="entry name" value="HTH_TetR"/>
</dbReference>
<keyword evidence="8" id="KW-1185">Reference proteome</keyword>
<dbReference type="FunFam" id="1.10.10.60:FF:000141">
    <property type="entry name" value="TetR family transcriptional regulator"/>
    <property type="match status" value="1"/>
</dbReference>
<keyword evidence="2" id="KW-0805">Transcription regulation</keyword>
<comment type="caution">
    <text evidence="7">The sequence shown here is derived from an EMBL/GenBank/DDBJ whole genome shotgun (WGS) entry which is preliminary data.</text>
</comment>
<dbReference type="Pfam" id="PF00440">
    <property type="entry name" value="TetR_N"/>
    <property type="match status" value="1"/>
</dbReference>
<keyword evidence="4" id="KW-0804">Transcription</keyword>
<evidence type="ECO:0000313" key="7">
    <source>
        <dbReference type="EMBL" id="OOP68453.1"/>
    </source>
</evidence>
<dbReference type="GO" id="GO:0045892">
    <property type="term" value="P:negative regulation of DNA-templated transcription"/>
    <property type="evidence" value="ECO:0007669"/>
    <property type="project" value="UniProtKB-ARBA"/>
</dbReference>
<evidence type="ECO:0000256" key="3">
    <source>
        <dbReference type="ARBA" id="ARBA00023125"/>
    </source>
</evidence>
<evidence type="ECO:0000256" key="5">
    <source>
        <dbReference type="PROSITE-ProRule" id="PRU00335"/>
    </source>
</evidence>
<dbReference type="Gene3D" id="1.10.357.10">
    <property type="entry name" value="Tetracycline Repressor, domain 2"/>
    <property type="match status" value="1"/>
</dbReference>
<evidence type="ECO:0000256" key="1">
    <source>
        <dbReference type="ARBA" id="ARBA00022491"/>
    </source>
</evidence>